<dbReference type="AlphaFoldDB" id="A0A1H7A910"/>
<dbReference type="NCBIfam" id="TIGR00254">
    <property type="entry name" value="GGDEF"/>
    <property type="match status" value="1"/>
</dbReference>
<feature type="transmembrane region" description="Helical" evidence="2">
    <location>
        <begin position="41"/>
        <end position="58"/>
    </location>
</feature>
<feature type="coiled-coil region" evidence="1">
    <location>
        <begin position="195"/>
        <end position="262"/>
    </location>
</feature>
<evidence type="ECO:0000313" key="5">
    <source>
        <dbReference type="EMBL" id="SEJ62129.1"/>
    </source>
</evidence>
<dbReference type="STRING" id="915471.SAMN05216201_11293"/>
<keyword evidence="2" id="KW-1133">Transmembrane helix</keyword>
<feature type="domain" description="EAL" evidence="3">
    <location>
        <begin position="456"/>
        <end position="712"/>
    </location>
</feature>
<feature type="domain" description="GGDEF" evidence="4">
    <location>
        <begin position="315"/>
        <end position="447"/>
    </location>
</feature>
<dbReference type="InterPro" id="IPR043128">
    <property type="entry name" value="Rev_trsase/Diguanyl_cyclase"/>
</dbReference>
<dbReference type="PANTHER" id="PTHR33121:SF79">
    <property type="entry name" value="CYCLIC DI-GMP PHOSPHODIESTERASE PDED-RELATED"/>
    <property type="match status" value="1"/>
</dbReference>
<dbReference type="InterPro" id="IPR000160">
    <property type="entry name" value="GGDEF_dom"/>
</dbReference>
<feature type="transmembrane region" description="Helical" evidence="2">
    <location>
        <begin position="156"/>
        <end position="173"/>
    </location>
</feature>
<feature type="transmembrane region" description="Helical" evidence="2">
    <location>
        <begin position="132"/>
        <end position="151"/>
    </location>
</feature>
<organism evidence="5 6">
    <name type="scientific">Pseudomonas linyingensis</name>
    <dbReference type="NCBI Taxonomy" id="915471"/>
    <lineage>
        <taxon>Bacteria</taxon>
        <taxon>Pseudomonadati</taxon>
        <taxon>Pseudomonadota</taxon>
        <taxon>Gammaproteobacteria</taxon>
        <taxon>Pseudomonadales</taxon>
        <taxon>Pseudomonadaceae</taxon>
        <taxon>Pseudomonas</taxon>
    </lineage>
</organism>
<dbReference type="InterPro" id="IPR050706">
    <property type="entry name" value="Cyclic-di-GMP_PDE-like"/>
</dbReference>
<dbReference type="Proteomes" id="UP000242930">
    <property type="component" value="Unassembled WGS sequence"/>
</dbReference>
<dbReference type="CDD" id="cd01948">
    <property type="entry name" value="EAL"/>
    <property type="match status" value="1"/>
</dbReference>
<feature type="transmembrane region" description="Helical" evidence="2">
    <location>
        <begin position="64"/>
        <end position="82"/>
    </location>
</feature>
<dbReference type="PROSITE" id="PS50883">
    <property type="entry name" value="EAL"/>
    <property type="match status" value="1"/>
</dbReference>
<evidence type="ECO:0000313" key="6">
    <source>
        <dbReference type="Proteomes" id="UP000242930"/>
    </source>
</evidence>
<evidence type="ECO:0000256" key="1">
    <source>
        <dbReference type="SAM" id="Coils"/>
    </source>
</evidence>
<dbReference type="CDD" id="cd01949">
    <property type="entry name" value="GGDEF"/>
    <property type="match status" value="1"/>
</dbReference>
<dbReference type="SMART" id="SM00267">
    <property type="entry name" value="GGDEF"/>
    <property type="match status" value="1"/>
</dbReference>
<evidence type="ECO:0000259" key="4">
    <source>
        <dbReference type="PROSITE" id="PS50887"/>
    </source>
</evidence>
<dbReference type="OrthoDB" id="9804951at2"/>
<dbReference type="Pfam" id="PF00563">
    <property type="entry name" value="EAL"/>
    <property type="match status" value="1"/>
</dbReference>
<evidence type="ECO:0000256" key="2">
    <source>
        <dbReference type="SAM" id="Phobius"/>
    </source>
</evidence>
<name>A0A1H7A910_9PSED</name>
<dbReference type="Pfam" id="PF00990">
    <property type="entry name" value="GGDEF"/>
    <property type="match status" value="1"/>
</dbReference>
<dbReference type="SUPFAM" id="SSF141868">
    <property type="entry name" value="EAL domain-like"/>
    <property type="match status" value="1"/>
</dbReference>
<reference evidence="6" key="1">
    <citation type="submission" date="2016-10" db="EMBL/GenBank/DDBJ databases">
        <authorList>
            <person name="Varghese N."/>
            <person name="Submissions S."/>
        </authorList>
    </citation>
    <scope>NUCLEOTIDE SEQUENCE [LARGE SCALE GENOMIC DNA]</scope>
    <source>
        <strain evidence="6">LMG 25967</strain>
    </source>
</reference>
<dbReference type="PROSITE" id="PS50887">
    <property type="entry name" value="GGDEF"/>
    <property type="match status" value="1"/>
</dbReference>
<dbReference type="Gene3D" id="3.30.70.270">
    <property type="match status" value="1"/>
</dbReference>
<dbReference type="PANTHER" id="PTHR33121">
    <property type="entry name" value="CYCLIC DI-GMP PHOSPHODIESTERASE PDEF"/>
    <property type="match status" value="1"/>
</dbReference>
<keyword evidence="2" id="KW-0472">Membrane</keyword>
<gene>
    <name evidence="5" type="ORF">SAMN05216201_11293</name>
</gene>
<keyword evidence="6" id="KW-1185">Reference proteome</keyword>
<dbReference type="GO" id="GO:0071111">
    <property type="term" value="F:cyclic-guanylate-specific phosphodiesterase activity"/>
    <property type="evidence" value="ECO:0007669"/>
    <property type="project" value="InterPro"/>
</dbReference>
<dbReference type="Gene3D" id="3.20.20.450">
    <property type="entry name" value="EAL domain"/>
    <property type="match status" value="1"/>
</dbReference>
<dbReference type="InterPro" id="IPR035919">
    <property type="entry name" value="EAL_sf"/>
</dbReference>
<protein>
    <submittedName>
        <fullName evidence="5">Diguanylate cyclase (GGDEF) domain-containing protein</fullName>
    </submittedName>
</protein>
<feature type="transmembrane region" description="Helical" evidence="2">
    <location>
        <begin position="179"/>
        <end position="201"/>
    </location>
</feature>
<proteinExistence type="predicted"/>
<dbReference type="InterPro" id="IPR001633">
    <property type="entry name" value="EAL_dom"/>
</dbReference>
<keyword evidence="2" id="KW-0812">Transmembrane</keyword>
<evidence type="ECO:0000259" key="3">
    <source>
        <dbReference type="PROSITE" id="PS50883"/>
    </source>
</evidence>
<feature type="transmembrane region" description="Helical" evidence="2">
    <location>
        <begin position="103"/>
        <end position="126"/>
    </location>
</feature>
<sequence>MTFLFSSDVAPPVIAPEDVRQHYAAQIDAALTRQLYRGSRLPTLLMLLGGLSCVTLLWGQHSPLLLGGLLAWLSLLGGLRLWQTRAFQQAPAELQAAPAWRQTFLFGAAASGITLALVGVLLIPLAAPLQQALIYGILVAAIITSSVAYAASLRAFLAFAVPGLLPSSLYLLGRADAQLQGWGVFGLILLAALLVSAWQINRASLRNLLQRFQNQSLMTFEEHARRASDQLNRELASEVRQRQQVEEELRAAQRALEQRVSERTQALSASEQARREEEAQRRFLANHDTLTGLANRSLLLERVKEAARRVRPKGHELVLLHLDLDRFKLLNESLGLQVADDILCEIARRLTRSVGRADIIARLAVDEFAILLDGQLAAEELEPMARRLLAELRQSLQAGGHELVVSASLGISLLSSAGDPAALLSQASMAMRHAKQLGGNTAQLYRDSLQSSSHERLLLEAQLDKALDKGQLEVFYQPKLTLGADRLLSAEALVRWRHPEFGLVAPSSFIELAEETGQITAIGAFVLREACQQARSWQLAGLAELRVSVNISMHQLRQADFVAQVAAVLAETGLPGSLLELELTESLLSDNVEALVGVFRELRVLGVRLAIDDFGTGYSSLGYLKHLPVDVVKIDRAFIRELDGSGQGGDAAITRAIIVMAHSLGLEVVAEGVEEPAQLEFLRAHHCDEIQGYLISRPVEAREMTELLRAQAA</sequence>
<dbReference type="InterPro" id="IPR029787">
    <property type="entry name" value="Nucleotide_cyclase"/>
</dbReference>
<dbReference type="SMART" id="SM00052">
    <property type="entry name" value="EAL"/>
    <property type="match status" value="1"/>
</dbReference>
<dbReference type="SUPFAM" id="SSF55073">
    <property type="entry name" value="Nucleotide cyclase"/>
    <property type="match status" value="1"/>
</dbReference>
<accession>A0A1H7A910</accession>
<keyword evidence="1" id="KW-0175">Coiled coil</keyword>
<dbReference type="EMBL" id="FNZE01000012">
    <property type="protein sequence ID" value="SEJ62129.1"/>
    <property type="molecule type" value="Genomic_DNA"/>
</dbReference>